<evidence type="ECO:0000256" key="1">
    <source>
        <dbReference type="ARBA" id="ARBA00004141"/>
    </source>
</evidence>
<feature type="transmembrane region" description="Helical" evidence="6">
    <location>
        <begin position="292"/>
        <end position="315"/>
    </location>
</feature>
<feature type="transmembrane region" description="Helical" evidence="6">
    <location>
        <begin position="39"/>
        <end position="61"/>
    </location>
</feature>
<evidence type="ECO:0000313" key="8">
    <source>
        <dbReference type="EMBL" id="EXC17836.1"/>
    </source>
</evidence>
<evidence type="ECO:0000256" key="4">
    <source>
        <dbReference type="ARBA" id="ARBA00022989"/>
    </source>
</evidence>
<evidence type="ECO:0000313" key="9">
    <source>
        <dbReference type="Proteomes" id="UP000030645"/>
    </source>
</evidence>
<reference evidence="9" key="1">
    <citation type="submission" date="2013-01" db="EMBL/GenBank/DDBJ databases">
        <title>Draft Genome Sequence of a Mulberry Tree, Morus notabilis C.K. Schneid.</title>
        <authorList>
            <person name="He N."/>
            <person name="Zhao S."/>
        </authorList>
    </citation>
    <scope>NUCLEOTIDE SEQUENCE</scope>
</reference>
<feature type="transmembrane region" description="Helical" evidence="6">
    <location>
        <begin position="215"/>
        <end position="234"/>
    </location>
</feature>
<evidence type="ECO:0000256" key="3">
    <source>
        <dbReference type="ARBA" id="ARBA00022692"/>
    </source>
</evidence>
<dbReference type="Pfam" id="PF01554">
    <property type="entry name" value="MatE"/>
    <property type="match status" value="2"/>
</dbReference>
<feature type="transmembrane region" description="Helical" evidence="6">
    <location>
        <begin position="412"/>
        <end position="430"/>
    </location>
</feature>
<keyword evidence="3 6" id="KW-0812">Transmembrane</keyword>
<dbReference type="InterPro" id="IPR002528">
    <property type="entry name" value="MATE_fam"/>
</dbReference>
<dbReference type="CDD" id="cd13132">
    <property type="entry name" value="MATE_eukaryotic"/>
    <property type="match status" value="1"/>
</dbReference>
<feature type="transmembrane region" description="Helical" evidence="6">
    <location>
        <begin position="379"/>
        <end position="400"/>
    </location>
</feature>
<dbReference type="KEGG" id="mnt:21405963"/>
<comment type="similarity">
    <text evidence="2 6">Belongs to the multi antimicrobial extrusion (MATE) (TC 2.A.66.1) family.</text>
</comment>
<proteinExistence type="inferred from homology"/>
<comment type="subcellular location">
    <subcellularLocation>
        <location evidence="1">Membrane</location>
        <topology evidence="1">Multi-pass membrane protein</topology>
    </subcellularLocation>
</comment>
<dbReference type="GO" id="GO:1990961">
    <property type="term" value="P:xenobiotic detoxification by transmembrane export across the plasma membrane"/>
    <property type="evidence" value="ECO:0007669"/>
    <property type="project" value="InterPro"/>
</dbReference>
<dbReference type="GO" id="GO:0042910">
    <property type="term" value="F:xenobiotic transmembrane transporter activity"/>
    <property type="evidence" value="ECO:0007669"/>
    <property type="project" value="InterPro"/>
</dbReference>
<dbReference type="InterPro" id="IPR045069">
    <property type="entry name" value="MATE_euk"/>
</dbReference>
<dbReference type="GO" id="GO:0015297">
    <property type="term" value="F:antiporter activity"/>
    <property type="evidence" value="ECO:0007669"/>
    <property type="project" value="InterPro"/>
</dbReference>
<feature type="transmembrane region" description="Helical" evidence="6">
    <location>
        <begin position="73"/>
        <end position="93"/>
    </location>
</feature>
<dbReference type="eggNOG" id="KOG1347">
    <property type="taxonomic scope" value="Eukaryota"/>
</dbReference>
<evidence type="ECO:0000256" key="2">
    <source>
        <dbReference type="ARBA" id="ARBA00010199"/>
    </source>
</evidence>
<protein>
    <recommendedName>
        <fullName evidence="6">Protein DETOXIFICATION</fullName>
    </recommendedName>
    <alternativeName>
        <fullName evidence="6">Multidrug and toxic compound extrusion protein</fullName>
    </alternativeName>
</protein>
<dbReference type="OrthoDB" id="2126698at2759"/>
<dbReference type="PANTHER" id="PTHR11206">
    <property type="entry name" value="MULTIDRUG RESISTANCE PROTEIN"/>
    <property type="match status" value="1"/>
</dbReference>
<dbReference type="NCBIfam" id="TIGR00797">
    <property type="entry name" value="matE"/>
    <property type="match status" value="1"/>
</dbReference>
<dbReference type="EMBL" id="KE345823">
    <property type="protein sequence ID" value="EXC17836.1"/>
    <property type="molecule type" value="Genomic_DNA"/>
</dbReference>
<dbReference type="AlphaFoldDB" id="W9S9B8"/>
<evidence type="ECO:0000256" key="7">
    <source>
        <dbReference type="SAM" id="MobiDB-lite"/>
    </source>
</evidence>
<accession>W9S9B8</accession>
<keyword evidence="9" id="KW-1185">Reference proteome</keyword>
<dbReference type="STRING" id="981085.W9S9B8"/>
<feature type="transmembrane region" description="Helical" evidence="6">
    <location>
        <begin position="437"/>
        <end position="459"/>
    </location>
</feature>
<evidence type="ECO:0000256" key="5">
    <source>
        <dbReference type="ARBA" id="ARBA00023136"/>
    </source>
</evidence>
<keyword evidence="5 6" id="KW-0472">Membrane</keyword>
<dbReference type="GO" id="GO:0016020">
    <property type="term" value="C:membrane"/>
    <property type="evidence" value="ECO:0007669"/>
    <property type="project" value="UniProtKB-SubCell"/>
</dbReference>
<keyword evidence="4 6" id="KW-1133">Transmembrane helix</keyword>
<gene>
    <name evidence="8" type="ORF">L484_023190</name>
</gene>
<feature type="transmembrane region" description="Helical" evidence="6">
    <location>
        <begin position="114"/>
        <end position="135"/>
    </location>
</feature>
<sequence length="505" mass="55112">MPETSNLQENQSTTSSSTRKWPKLYAKNIMSEIKTQQRLTVPFAVVNLTLFLRIAITTAFLGRLGELQLAGGALGFTFANVTGFSFLVGLCTAMEPICGQAHGAKNVKLLHKTLLMVIILLLQMTIPISFLWMHVDKVLIHFGQQEDIAIVAKKYLFYLLPSLGVTSLLCPLKSYLSSQGITLPIVLSSTLALVCHVPITIFLSKAKGLGGVSMAFWISDLIILIIIATFVFVVEHKKEGKWKEGGWWDQGFEDWKKLLKLSGACCLTTCLEWWCSEILVLLSGRLHNPKQAVGIIVIVLNFDYLLYSVIISLSSCASSRVSNELGANRSGPARYAAYVSLEVSLILGFIGGLLMVAARGSWGALFSHDKGIIRGVKKMLLLMALIEMMNFPLTVCGGIVRGTARPWLTMYANFGGFYLLALPLGVVFAFKLGLGLGGLLTGLLIGVAACLVLLLVFVFRIKWDKEAGKAQILASVNVPHASGSEMSSDGDHKTVETVDNHQVRE</sequence>
<feature type="transmembrane region" description="Helical" evidence="6">
    <location>
        <begin position="183"/>
        <end position="203"/>
    </location>
</feature>
<feature type="compositionally biased region" description="Basic and acidic residues" evidence="7">
    <location>
        <begin position="489"/>
        <end position="505"/>
    </location>
</feature>
<dbReference type="Proteomes" id="UP000030645">
    <property type="component" value="Unassembled WGS sequence"/>
</dbReference>
<feature type="region of interest" description="Disordered" evidence="7">
    <location>
        <begin position="481"/>
        <end position="505"/>
    </location>
</feature>
<feature type="transmembrane region" description="Helical" evidence="6">
    <location>
        <begin position="335"/>
        <end position="358"/>
    </location>
</feature>
<organism evidence="8 9">
    <name type="scientific">Morus notabilis</name>
    <dbReference type="NCBI Taxonomy" id="981085"/>
    <lineage>
        <taxon>Eukaryota</taxon>
        <taxon>Viridiplantae</taxon>
        <taxon>Streptophyta</taxon>
        <taxon>Embryophyta</taxon>
        <taxon>Tracheophyta</taxon>
        <taxon>Spermatophyta</taxon>
        <taxon>Magnoliopsida</taxon>
        <taxon>eudicotyledons</taxon>
        <taxon>Gunneridae</taxon>
        <taxon>Pentapetalae</taxon>
        <taxon>rosids</taxon>
        <taxon>fabids</taxon>
        <taxon>Rosales</taxon>
        <taxon>Moraceae</taxon>
        <taxon>Moreae</taxon>
        <taxon>Morus</taxon>
    </lineage>
</organism>
<name>W9S9B8_9ROSA</name>
<evidence type="ECO:0000256" key="6">
    <source>
        <dbReference type="RuleBase" id="RU004914"/>
    </source>
</evidence>